<dbReference type="Proteomes" id="UP000735302">
    <property type="component" value="Unassembled WGS sequence"/>
</dbReference>
<sequence>MTILFDLTGTRTSEISCGRPQRYQTNHHSSKGRQSEEKASDPTLTSAEILLSWVLIQAHLQELAHRGSESLRSHLSGGANSMISWSMC</sequence>
<evidence type="ECO:0000313" key="3">
    <source>
        <dbReference type="Proteomes" id="UP000735302"/>
    </source>
</evidence>
<evidence type="ECO:0000313" key="2">
    <source>
        <dbReference type="EMBL" id="GFN94892.1"/>
    </source>
</evidence>
<comment type="caution">
    <text evidence="2">The sequence shown here is derived from an EMBL/GenBank/DDBJ whole genome shotgun (WGS) entry which is preliminary data.</text>
</comment>
<feature type="region of interest" description="Disordered" evidence="1">
    <location>
        <begin position="15"/>
        <end position="41"/>
    </location>
</feature>
<proteinExistence type="predicted"/>
<reference evidence="2 3" key="1">
    <citation type="journal article" date="2021" name="Elife">
        <title>Chloroplast acquisition without the gene transfer in kleptoplastic sea slugs, Plakobranchus ocellatus.</title>
        <authorList>
            <person name="Maeda T."/>
            <person name="Takahashi S."/>
            <person name="Yoshida T."/>
            <person name="Shimamura S."/>
            <person name="Takaki Y."/>
            <person name="Nagai Y."/>
            <person name="Toyoda A."/>
            <person name="Suzuki Y."/>
            <person name="Arimoto A."/>
            <person name="Ishii H."/>
            <person name="Satoh N."/>
            <person name="Nishiyama T."/>
            <person name="Hasebe M."/>
            <person name="Maruyama T."/>
            <person name="Minagawa J."/>
            <person name="Obokata J."/>
            <person name="Shigenobu S."/>
        </authorList>
    </citation>
    <scope>NUCLEOTIDE SEQUENCE [LARGE SCALE GENOMIC DNA]</scope>
</reference>
<organism evidence="2 3">
    <name type="scientific">Plakobranchus ocellatus</name>
    <dbReference type="NCBI Taxonomy" id="259542"/>
    <lineage>
        <taxon>Eukaryota</taxon>
        <taxon>Metazoa</taxon>
        <taxon>Spiralia</taxon>
        <taxon>Lophotrochozoa</taxon>
        <taxon>Mollusca</taxon>
        <taxon>Gastropoda</taxon>
        <taxon>Heterobranchia</taxon>
        <taxon>Euthyneura</taxon>
        <taxon>Panpulmonata</taxon>
        <taxon>Sacoglossa</taxon>
        <taxon>Placobranchoidea</taxon>
        <taxon>Plakobranchidae</taxon>
        <taxon>Plakobranchus</taxon>
    </lineage>
</organism>
<name>A0AAV3ZJA6_9GAST</name>
<gene>
    <name evidence="2" type="ORF">PoB_002139800</name>
</gene>
<accession>A0AAV3ZJA6</accession>
<dbReference type="EMBL" id="BLXT01002480">
    <property type="protein sequence ID" value="GFN94892.1"/>
    <property type="molecule type" value="Genomic_DNA"/>
</dbReference>
<protein>
    <submittedName>
        <fullName evidence="2">Uncharacterized protein</fullName>
    </submittedName>
</protein>
<keyword evidence="3" id="KW-1185">Reference proteome</keyword>
<evidence type="ECO:0000256" key="1">
    <source>
        <dbReference type="SAM" id="MobiDB-lite"/>
    </source>
</evidence>
<dbReference type="AlphaFoldDB" id="A0AAV3ZJA6"/>